<gene>
    <name evidence="2" type="ORF">JZ751_010522</name>
</gene>
<dbReference type="GO" id="GO:0043065">
    <property type="term" value="P:positive regulation of apoptotic process"/>
    <property type="evidence" value="ECO:0007669"/>
    <property type="project" value="TreeGrafter"/>
</dbReference>
<comment type="caution">
    <text evidence="2">The sequence shown here is derived from an EMBL/GenBank/DDBJ whole genome shotgun (WGS) entry which is preliminary data.</text>
</comment>
<feature type="compositionally biased region" description="Low complexity" evidence="1">
    <location>
        <begin position="154"/>
        <end position="164"/>
    </location>
</feature>
<feature type="region of interest" description="Disordered" evidence="1">
    <location>
        <begin position="142"/>
        <end position="164"/>
    </location>
</feature>
<dbReference type="OrthoDB" id="9934797at2759"/>
<dbReference type="GO" id="GO:0006915">
    <property type="term" value="P:apoptotic process"/>
    <property type="evidence" value="ECO:0007669"/>
    <property type="project" value="InterPro"/>
</dbReference>
<dbReference type="Pfam" id="PF15185">
    <property type="entry name" value="BMF"/>
    <property type="match status" value="1"/>
</dbReference>
<dbReference type="GO" id="GO:0010507">
    <property type="term" value="P:negative regulation of autophagy"/>
    <property type="evidence" value="ECO:0007669"/>
    <property type="project" value="TreeGrafter"/>
</dbReference>
<protein>
    <submittedName>
        <fullName evidence="2">Uncharacterized protein</fullName>
    </submittedName>
</protein>
<proteinExistence type="predicted"/>
<evidence type="ECO:0000313" key="3">
    <source>
        <dbReference type="Proteomes" id="UP000824540"/>
    </source>
</evidence>
<keyword evidence="3" id="KW-1185">Reference proteome</keyword>
<accession>A0A8T2NV51</accession>
<dbReference type="PANTHER" id="PTHR32014">
    <property type="entry name" value="BCL-2-MODIFYING FACTOR"/>
    <property type="match status" value="1"/>
</dbReference>
<dbReference type="EMBL" id="JAFBMS010000019">
    <property type="protein sequence ID" value="KAG9344833.1"/>
    <property type="molecule type" value="Genomic_DNA"/>
</dbReference>
<evidence type="ECO:0000313" key="2">
    <source>
        <dbReference type="EMBL" id="KAG9344833.1"/>
    </source>
</evidence>
<feature type="non-terminal residue" evidence="2">
    <location>
        <position position="232"/>
    </location>
</feature>
<sequence>EIILLKWASQSTSCVGGYGWDKPSIGPRQTTSSFYRHESQRKKVSIGGPVNLYLCYSIMSTTERLSRRRRMDDEEDEVFRPVSRCWGAPFREIKYEDRGTQTPSPPLRPRGSMLPCGASQEPRRLFYGNAGFRLHFPALFEHMGDPAPERNPDQNQNWERQPQQQQQLELSCEVRIGQNLQLIGDQFHQERVQLYHRTQRNLQPAWWRTVAALYSLLFERGGVAQHRGGEHR</sequence>
<dbReference type="PANTHER" id="PTHR32014:SF2">
    <property type="entry name" value="BCL-2-MODIFYING FACTOR"/>
    <property type="match status" value="1"/>
</dbReference>
<dbReference type="InterPro" id="IPR028192">
    <property type="entry name" value="BMF"/>
</dbReference>
<feature type="compositionally biased region" description="Basic and acidic residues" evidence="1">
    <location>
        <begin position="142"/>
        <end position="152"/>
    </location>
</feature>
<dbReference type="GO" id="GO:0016459">
    <property type="term" value="C:myosin complex"/>
    <property type="evidence" value="ECO:0007669"/>
    <property type="project" value="TreeGrafter"/>
</dbReference>
<organism evidence="2 3">
    <name type="scientific">Albula glossodonta</name>
    <name type="common">roundjaw bonefish</name>
    <dbReference type="NCBI Taxonomy" id="121402"/>
    <lineage>
        <taxon>Eukaryota</taxon>
        <taxon>Metazoa</taxon>
        <taxon>Chordata</taxon>
        <taxon>Craniata</taxon>
        <taxon>Vertebrata</taxon>
        <taxon>Euteleostomi</taxon>
        <taxon>Actinopterygii</taxon>
        <taxon>Neopterygii</taxon>
        <taxon>Teleostei</taxon>
        <taxon>Albuliformes</taxon>
        <taxon>Albulidae</taxon>
        <taxon>Albula</taxon>
    </lineage>
</organism>
<dbReference type="AlphaFoldDB" id="A0A8T2NV51"/>
<name>A0A8T2NV51_9TELE</name>
<reference evidence="2" key="1">
    <citation type="thesis" date="2021" institute="BYU ScholarsArchive" country="Provo, UT, USA">
        <title>Applications of and Algorithms for Genome Assembly and Genomic Analyses with an Emphasis on Marine Teleosts.</title>
        <authorList>
            <person name="Pickett B.D."/>
        </authorList>
    </citation>
    <scope>NUCLEOTIDE SEQUENCE</scope>
    <source>
        <strain evidence="2">HI-2016</strain>
    </source>
</reference>
<dbReference type="Proteomes" id="UP000824540">
    <property type="component" value="Unassembled WGS sequence"/>
</dbReference>
<evidence type="ECO:0000256" key="1">
    <source>
        <dbReference type="SAM" id="MobiDB-lite"/>
    </source>
</evidence>